<dbReference type="AlphaFoldDB" id="A0AAD1YAN1"/>
<keyword evidence="1" id="KW-0175">Coiled coil</keyword>
<evidence type="ECO:0000256" key="2">
    <source>
        <dbReference type="SAM" id="MobiDB-lite"/>
    </source>
</evidence>
<gene>
    <name evidence="3" type="ORF">ECRASSUSDP1_LOCUS29354</name>
</gene>
<feature type="compositionally biased region" description="Basic and acidic residues" evidence="2">
    <location>
        <begin position="465"/>
        <end position="480"/>
    </location>
</feature>
<dbReference type="Proteomes" id="UP001295684">
    <property type="component" value="Unassembled WGS sequence"/>
</dbReference>
<proteinExistence type="predicted"/>
<evidence type="ECO:0000256" key="1">
    <source>
        <dbReference type="SAM" id="Coils"/>
    </source>
</evidence>
<organism evidence="3 4">
    <name type="scientific">Euplotes crassus</name>
    <dbReference type="NCBI Taxonomy" id="5936"/>
    <lineage>
        <taxon>Eukaryota</taxon>
        <taxon>Sar</taxon>
        <taxon>Alveolata</taxon>
        <taxon>Ciliophora</taxon>
        <taxon>Intramacronucleata</taxon>
        <taxon>Spirotrichea</taxon>
        <taxon>Hypotrichia</taxon>
        <taxon>Euplotida</taxon>
        <taxon>Euplotidae</taxon>
        <taxon>Moneuplotes</taxon>
    </lineage>
</organism>
<feature type="compositionally biased region" description="Acidic residues" evidence="2">
    <location>
        <begin position="450"/>
        <end position="464"/>
    </location>
</feature>
<reference evidence="3" key="1">
    <citation type="submission" date="2023-07" db="EMBL/GenBank/DDBJ databases">
        <authorList>
            <consortium name="AG Swart"/>
            <person name="Singh M."/>
            <person name="Singh A."/>
            <person name="Seah K."/>
            <person name="Emmerich C."/>
        </authorList>
    </citation>
    <scope>NUCLEOTIDE SEQUENCE</scope>
    <source>
        <strain evidence="3">DP1</strain>
    </source>
</reference>
<dbReference type="EMBL" id="CAMPGE010030211">
    <property type="protein sequence ID" value="CAI2387720.1"/>
    <property type="molecule type" value="Genomic_DNA"/>
</dbReference>
<sequence>MEQSKENKEPKVPKKMNKIGNLTLNYKKFLSKKATNESGSNNSIKYFSKEVKTINDKFKNTSLNPARYSLKNPKKLFTKLKPQVNGHSSMSFASSSSAQVSGKAAKKPTRKDPKEAKDRRDRRDHKDSNPHHIEQKILHDSFAKSLKSQKELSLKQKVIEQITKKNVGLEDRLSKLQADYDAVDNEKTQMGVQIQQLNDQITQDKQDKLIEISELTDQLGICRTHIKSLVDILTDLLEYILTKCVGGPPVTSRSQSSIMGGTHDFGNNKDNSYSTDLMYKVHDDDKRNHSEHIKTLLIAKLDVINQSVKGLNIEHEINKIEAWRMIDDLSELNSPINHNSIRASSRMETESRFPPHFGGASTHKTISGSDYSHPRPVLKNNDSFHMSFSQDSGDKLRILDNLTHRKSVNIEHSDNKHNMVHEDSMMNIGASKQEYNAKRTSPIMGAPSIEDVEDVEEDKEDRDDRDDKSDKYDRDDRDNIHFEDEDTVSISRFRENTFANSEGCNESAIEENKSHDHLTSKGSLKNLVKSISFNDLGQAQEPAVMGLRTHQGGRVYNEPGYIARKQSKAKSMKKVTLSENKNFDDSKLKKGSDDSLLPAATAKENLSEKGFGSFMNSDNEEDNIIKSVFSHDFVHTNTFTFKAPIVEGGAKFVKQKSMELDYTQKSPKP</sequence>
<evidence type="ECO:0000313" key="3">
    <source>
        <dbReference type="EMBL" id="CAI2387720.1"/>
    </source>
</evidence>
<feature type="compositionally biased region" description="Basic and acidic residues" evidence="2">
    <location>
        <begin position="110"/>
        <end position="136"/>
    </location>
</feature>
<comment type="caution">
    <text evidence="3">The sequence shown here is derived from an EMBL/GenBank/DDBJ whole genome shotgun (WGS) entry which is preliminary data.</text>
</comment>
<feature type="compositionally biased region" description="Low complexity" evidence="2">
    <location>
        <begin position="88"/>
        <end position="103"/>
    </location>
</feature>
<protein>
    <submittedName>
        <fullName evidence="3">Uncharacterized protein</fullName>
    </submittedName>
</protein>
<keyword evidence="4" id="KW-1185">Reference proteome</keyword>
<feature type="region of interest" description="Disordered" evidence="2">
    <location>
        <begin position="85"/>
        <end position="136"/>
    </location>
</feature>
<evidence type="ECO:0000313" key="4">
    <source>
        <dbReference type="Proteomes" id="UP001295684"/>
    </source>
</evidence>
<name>A0AAD1YAN1_EUPCR</name>
<feature type="coiled-coil region" evidence="1">
    <location>
        <begin position="159"/>
        <end position="218"/>
    </location>
</feature>
<accession>A0AAD1YAN1</accession>
<feature type="region of interest" description="Disordered" evidence="2">
    <location>
        <begin position="440"/>
        <end position="480"/>
    </location>
</feature>